<evidence type="ECO:0000313" key="2">
    <source>
        <dbReference type="EMBL" id="CAI4008128.1"/>
    </source>
</evidence>
<gene>
    <name evidence="2" type="ORF">C1SCF055_LOCUS33598</name>
</gene>
<dbReference type="Proteomes" id="UP001152797">
    <property type="component" value="Unassembled WGS sequence"/>
</dbReference>
<name>A0A9P1GCQ3_9DINO</name>
<feature type="compositionally biased region" description="Basic and acidic residues" evidence="1">
    <location>
        <begin position="299"/>
        <end position="317"/>
    </location>
</feature>
<protein>
    <submittedName>
        <fullName evidence="2">Uncharacterized protein</fullName>
    </submittedName>
</protein>
<sequence>MWDRLTFECAQGAIIGFGIGPTQGAMFEPSSRPSKPEQNDKALPAAEVGGVKRIAAIKAYCSHPKRAKTHIRKDKYEKNVNKYLYETSDTLEYNKEEEETVTHTLEFDVSGPSSAAFPTMREGLVEARETRSRRPKAIKDKEPTDDDDDDDDSAADVMDEQTSDTNEDGNSDDQMSTSRASKRKAGSASTVSKRRREDNDVFNVDEILNQILKTNAKMNSLIPRLTELGGDEAAKEIKQLEARKASLLSLHDGIAGLKAEYDADQTMSPECSKAAMDHKKLTRTLLKKNASTPGGRGGPDVEPKAKAKAKAKSDTRPGAKKGPKSKK</sequence>
<reference evidence="2" key="1">
    <citation type="submission" date="2022-10" db="EMBL/GenBank/DDBJ databases">
        <authorList>
            <person name="Chen Y."/>
            <person name="Dougan E. K."/>
            <person name="Chan C."/>
            <person name="Rhodes N."/>
            <person name="Thang M."/>
        </authorList>
    </citation>
    <scope>NUCLEOTIDE SEQUENCE</scope>
</reference>
<feature type="region of interest" description="Disordered" evidence="1">
    <location>
        <begin position="102"/>
        <end position="195"/>
    </location>
</feature>
<evidence type="ECO:0000313" key="3">
    <source>
        <dbReference type="EMBL" id="CAL1161503.1"/>
    </source>
</evidence>
<comment type="caution">
    <text evidence="2">The sequence shown here is derived from an EMBL/GenBank/DDBJ whole genome shotgun (WGS) entry which is preliminary data.</text>
</comment>
<dbReference type="EMBL" id="CAMXCT030004212">
    <property type="protein sequence ID" value="CAL4795440.1"/>
    <property type="molecule type" value="Genomic_DNA"/>
</dbReference>
<feature type="compositionally biased region" description="Basic and acidic residues" evidence="1">
    <location>
        <begin position="123"/>
        <end position="142"/>
    </location>
</feature>
<accession>A0A9P1GCQ3</accession>
<keyword evidence="4" id="KW-1185">Reference proteome</keyword>
<dbReference type="EMBL" id="CAMXCT010004212">
    <property type="protein sequence ID" value="CAI4008128.1"/>
    <property type="molecule type" value="Genomic_DNA"/>
</dbReference>
<proteinExistence type="predicted"/>
<reference evidence="3" key="2">
    <citation type="submission" date="2024-04" db="EMBL/GenBank/DDBJ databases">
        <authorList>
            <person name="Chen Y."/>
            <person name="Shah S."/>
            <person name="Dougan E. K."/>
            <person name="Thang M."/>
            <person name="Chan C."/>
        </authorList>
    </citation>
    <scope>NUCLEOTIDE SEQUENCE [LARGE SCALE GENOMIC DNA]</scope>
</reference>
<feature type="region of interest" description="Disordered" evidence="1">
    <location>
        <begin position="284"/>
        <end position="327"/>
    </location>
</feature>
<dbReference type="EMBL" id="CAMXCT020004212">
    <property type="protein sequence ID" value="CAL1161503.1"/>
    <property type="molecule type" value="Genomic_DNA"/>
</dbReference>
<feature type="compositionally biased region" description="Acidic residues" evidence="1">
    <location>
        <begin position="143"/>
        <end position="171"/>
    </location>
</feature>
<organism evidence="2">
    <name type="scientific">Cladocopium goreaui</name>
    <dbReference type="NCBI Taxonomy" id="2562237"/>
    <lineage>
        <taxon>Eukaryota</taxon>
        <taxon>Sar</taxon>
        <taxon>Alveolata</taxon>
        <taxon>Dinophyceae</taxon>
        <taxon>Suessiales</taxon>
        <taxon>Symbiodiniaceae</taxon>
        <taxon>Cladocopium</taxon>
    </lineage>
</organism>
<feature type="compositionally biased region" description="Basic residues" evidence="1">
    <location>
        <begin position="318"/>
        <end position="327"/>
    </location>
</feature>
<evidence type="ECO:0000313" key="4">
    <source>
        <dbReference type="Proteomes" id="UP001152797"/>
    </source>
</evidence>
<dbReference type="AlphaFoldDB" id="A0A9P1GCQ3"/>
<evidence type="ECO:0000256" key="1">
    <source>
        <dbReference type="SAM" id="MobiDB-lite"/>
    </source>
</evidence>